<protein>
    <submittedName>
        <fullName evidence="2">Uncharacterized protein</fullName>
    </submittedName>
</protein>
<dbReference type="AlphaFoldDB" id="A0AAQ4D7N7"/>
<gene>
    <name evidence="2" type="ORF">V5799_003888</name>
</gene>
<comment type="caution">
    <text evidence="2">The sequence shown here is derived from an EMBL/GenBank/DDBJ whole genome shotgun (WGS) entry which is preliminary data.</text>
</comment>
<dbReference type="Proteomes" id="UP001321473">
    <property type="component" value="Unassembled WGS sequence"/>
</dbReference>
<feature type="region of interest" description="Disordered" evidence="1">
    <location>
        <begin position="42"/>
        <end position="68"/>
    </location>
</feature>
<sequence>MEGAAETIAVIKAVAEETIAVTVVADAVAKVANSIAIDRGSMGNGGHSRGVVDSGSGNSGGTGVGGNGWSSGVGGDSSSLRDCGISWGDRVIGDGRGSCVGGGNLRHGRSSCVSSHSWSRRVCGDGRDSVGDRGNSWSVSGVSRVAKIEASVAMVITNTVSAVATKSVSGKSQEYTCTDLEKKSCYC</sequence>
<dbReference type="EMBL" id="JARKHS020034097">
    <property type="protein sequence ID" value="KAK8758477.1"/>
    <property type="molecule type" value="Genomic_DNA"/>
</dbReference>
<organism evidence="2 3">
    <name type="scientific">Amblyomma americanum</name>
    <name type="common">Lone star tick</name>
    <dbReference type="NCBI Taxonomy" id="6943"/>
    <lineage>
        <taxon>Eukaryota</taxon>
        <taxon>Metazoa</taxon>
        <taxon>Ecdysozoa</taxon>
        <taxon>Arthropoda</taxon>
        <taxon>Chelicerata</taxon>
        <taxon>Arachnida</taxon>
        <taxon>Acari</taxon>
        <taxon>Parasitiformes</taxon>
        <taxon>Ixodida</taxon>
        <taxon>Ixodoidea</taxon>
        <taxon>Ixodidae</taxon>
        <taxon>Amblyomminae</taxon>
        <taxon>Amblyomma</taxon>
    </lineage>
</organism>
<evidence type="ECO:0000256" key="1">
    <source>
        <dbReference type="SAM" id="MobiDB-lite"/>
    </source>
</evidence>
<accession>A0AAQ4D7N7</accession>
<reference evidence="2 3" key="1">
    <citation type="journal article" date="2023" name="Arcadia Sci">
        <title>De novo assembly of a long-read Amblyomma americanum tick genome.</title>
        <authorList>
            <person name="Chou S."/>
            <person name="Poskanzer K.E."/>
            <person name="Rollins M."/>
            <person name="Thuy-Boun P.S."/>
        </authorList>
    </citation>
    <scope>NUCLEOTIDE SEQUENCE [LARGE SCALE GENOMIC DNA]</scope>
    <source>
        <strain evidence="2">F_SG_1</strain>
        <tissue evidence="2">Salivary glands</tissue>
    </source>
</reference>
<proteinExistence type="predicted"/>
<name>A0AAQ4D7N7_AMBAM</name>
<evidence type="ECO:0000313" key="3">
    <source>
        <dbReference type="Proteomes" id="UP001321473"/>
    </source>
</evidence>
<keyword evidence="3" id="KW-1185">Reference proteome</keyword>
<feature type="compositionally biased region" description="Gly residues" evidence="1">
    <location>
        <begin position="57"/>
        <end position="68"/>
    </location>
</feature>
<evidence type="ECO:0000313" key="2">
    <source>
        <dbReference type="EMBL" id="KAK8758477.1"/>
    </source>
</evidence>